<dbReference type="InterPro" id="IPR027417">
    <property type="entry name" value="P-loop_NTPase"/>
</dbReference>
<gene>
    <name evidence="14" type="ORF">J4035_09820</name>
</gene>
<dbReference type="Proteomes" id="UP000678317">
    <property type="component" value="Unassembled WGS sequence"/>
</dbReference>
<comment type="caution">
    <text evidence="14">The sequence shown here is derived from an EMBL/GenBank/DDBJ whole genome shotgun (WGS) entry which is preliminary data.</text>
</comment>
<reference evidence="14 15" key="1">
    <citation type="submission" date="2021-03" db="EMBL/GenBank/DDBJ databases">
        <title>novel species in genus Cellulomonas.</title>
        <authorList>
            <person name="Zhang G."/>
        </authorList>
    </citation>
    <scope>NUCLEOTIDE SEQUENCE [LARGE SCALE GENOMIC DNA]</scope>
    <source>
        <strain evidence="15">zg-ZUI188</strain>
    </source>
</reference>
<dbReference type="SMART" id="SM00382">
    <property type="entry name" value="AAA"/>
    <property type="match status" value="1"/>
</dbReference>
<keyword evidence="11" id="KW-0066">ATP synthesis</keyword>
<dbReference type="PANTHER" id="PTHR15184:SF9">
    <property type="entry name" value="SPI-1 TYPE 3 SECRETION SYSTEM ATPASE"/>
    <property type="match status" value="1"/>
</dbReference>
<dbReference type="Gene3D" id="3.40.50.12240">
    <property type="match status" value="1"/>
</dbReference>
<dbReference type="InterPro" id="IPR003593">
    <property type="entry name" value="AAA+_ATPase"/>
</dbReference>
<evidence type="ECO:0000256" key="9">
    <source>
        <dbReference type="ARBA" id="ARBA00023065"/>
    </source>
</evidence>
<keyword evidence="15" id="KW-1185">Reference proteome</keyword>
<name>A0ABS3SGT5_9CELL</name>
<evidence type="ECO:0000256" key="5">
    <source>
        <dbReference type="ARBA" id="ARBA00022741"/>
    </source>
</evidence>
<keyword evidence="10" id="KW-0472">Membrane</keyword>
<comment type="subcellular location">
    <subcellularLocation>
        <location evidence="1">Cytoplasm</location>
    </subcellularLocation>
</comment>
<keyword evidence="11" id="KW-0139">CF(1)</keyword>
<evidence type="ECO:0000256" key="3">
    <source>
        <dbReference type="ARBA" id="ARBA00022475"/>
    </source>
</evidence>
<dbReference type="Pfam" id="PF18269">
    <property type="entry name" value="T3SS_ATPase_C"/>
    <property type="match status" value="1"/>
</dbReference>
<organism evidence="14 15">
    <name type="scientific">Cellulomonas fengjieae</name>
    <dbReference type="NCBI Taxonomy" id="2819978"/>
    <lineage>
        <taxon>Bacteria</taxon>
        <taxon>Bacillati</taxon>
        <taxon>Actinomycetota</taxon>
        <taxon>Actinomycetes</taxon>
        <taxon>Micrococcales</taxon>
        <taxon>Cellulomonadaceae</taxon>
        <taxon>Cellulomonas</taxon>
    </lineage>
</organism>
<dbReference type="PROSITE" id="PS00152">
    <property type="entry name" value="ATPASE_ALPHA_BETA"/>
    <property type="match status" value="1"/>
</dbReference>
<dbReference type="Pfam" id="PF02874">
    <property type="entry name" value="ATP-synt_ab_N"/>
    <property type="match status" value="1"/>
</dbReference>
<evidence type="ECO:0000256" key="7">
    <source>
        <dbReference type="ARBA" id="ARBA00022927"/>
    </source>
</evidence>
<proteinExistence type="predicted"/>
<protein>
    <submittedName>
        <fullName evidence="14">FliI/YscN family ATPase</fullName>
    </submittedName>
</protein>
<dbReference type="EMBL" id="JAGFBM010000004">
    <property type="protein sequence ID" value="MBO3084937.1"/>
    <property type="molecule type" value="Genomic_DNA"/>
</dbReference>
<keyword evidence="4" id="KW-0963">Cytoplasm</keyword>
<comment type="catalytic activity">
    <reaction evidence="12">
        <text>ATP + H2O + cellular proteinSide 1 = ADP + phosphate + cellular proteinSide 2.</text>
        <dbReference type="EC" id="7.4.2.8"/>
    </reaction>
</comment>
<dbReference type="PANTHER" id="PTHR15184">
    <property type="entry name" value="ATP SYNTHASE"/>
    <property type="match status" value="1"/>
</dbReference>
<dbReference type="InterPro" id="IPR040627">
    <property type="entry name" value="T3SS_ATPase_C"/>
</dbReference>
<accession>A0ABS3SGT5</accession>
<dbReference type="InterPro" id="IPR000194">
    <property type="entry name" value="ATPase_F1/V1/A1_a/bsu_nucl-bd"/>
</dbReference>
<evidence type="ECO:0000256" key="8">
    <source>
        <dbReference type="ARBA" id="ARBA00022967"/>
    </source>
</evidence>
<dbReference type="Pfam" id="PF00006">
    <property type="entry name" value="ATP-synt_ab"/>
    <property type="match status" value="1"/>
</dbReference>
<dbReference type="SUPFAM" id="SSF52540">
    <property type="entry name" value="P-loop containing nucleoside triphosphate hydrolases"/>
    <property type="match status" value="1"/>
</dbReference>
<keyword evidence="9" id="KW-0406">Ion transport</keyword>
<dbReference type="InterPro" id="IPR020003">
    <property type="entry name" value="ATPase_a/bsu_AS"/>
</dbReference>
<dbReference type="CDD" id="cd01136">
    <property type="entry name" value="ATPase_flagellum-secretory_path_III"/>
    <property type="match status" value="1"/>
</dbReference>
<dbReference type="InterPro" id="IPR050053">
    <property type="entry name" value="ATPase_alpha/beta_chains"/>
</dbReference>
<evidence type="ECO:0000256" key="10">
    <source>
        <dbReference type="ARBA" id="ARBA00023136"/>
    </source>
</evidence>
<evidence type="ECO:0000256" key="11">
    <source>
        <dbReference type="ARBA" id="ARBA00023196"/>
    </source>
</evidence>
<dbReference type="RefSeq" id="WP_208289531.1">
    <property type="nucleotide sequence ID" value="NZ_CP074404.1"/>
</dbReference>
<keyword evidence="2" id="KW-0813">Transport</keyword>
<keyword evidence="5" id="KW-0547">Nucleotide-binding</keyword>
<keyword evidence="6" id="KW-0067">ATP-binding</keyword>
<evidence type="ECO:0000256" key="1">
    <source>
        <dbReference type="ARBA" id="ARBA00004496"/>
    </source>
</evidence>
<evidence type="ECO:0000256" key="2">
    <source>
        <dbReference type="ARBA" id="ARBA00022448"/>
    </source>
</evidence>
<evidence type="ECO:0000259" key="13">
    <source>
        <dbReference type="SMART" id="SM00382"/>
    </source>
</evidence>
<evidence type="ECO:0000256" key="4">
    <source>
        <dbReference type="ARBA" id="ARBA00022490"/>
    </source>
</evidence>
<evidence type="ECO:0000256" key="6">
    <source>
        <dbReference type="ARBA" id="ARBA00022840"/>
    </source>
</evidence>
<sequence length="440" mass="45476">MTTMLHSRWDDALDAVAPEVVGTVRGVVGLSIDVAGTGAAVGELLRLGEGSSAVLAEVVATSGGTVRCMPLGATGGMRAGMPARPLGTALRVPVGAGLLGRVLDGLGRPIDGLGPLRADAWVPVEGHAPHPLDRARVDTPLDLGVRVLDTLVTVGRGQRLGLFAGSGVGKSSLLSMIARGTDAEVSVIALVGERGREVREFLEDDLGPEGLARSVVVVATSDEPPLVRLRSAFVATRIAEHLRDGGAHAVLMMDSLTRVAMAQREIGLSVGEPPATRGYPPSTFALLAQLLERAGTGATGSVTGLYTVLVDGDDHNEPIADAARSILDGHVVLDRRLAVAGHFPSVDALASISRVASRVTSPDRQLLARRLRAVMAARRQAQDLLDVGAYVAGSNPLVDAAVTHGRAIDAFLQQPMDQAAPAEQSWTHLAALVGALGDPS</sequence>
<dbReference type="NCBIfam" id="TIGR01026">
    <property type="entry name" value="fliI_yscN"/>
    <property type="match status" value="1"/>
</dbReference>
<evidence type="ECO:0000256" key="12">
    <source>
        <dbReference type="ARBA" id="ARBA00034006"/>
    </source>
</evidence>
<keyword evidence="3" id="KW-1003">Cell membrane</keyword>
<keyword evidence="8" id="KW-1278">Translocase</keyword>
<evidence type="ECO:0000313" key="14">
    <source>
        <dbReference type="EMBL" id="MBO3084937.1"/>
    </source>
</evidence>
<keyword evidence="7" id="KW-0653">Protein transport</keyword>
<evidence type="ECO:0000313" key="15">
    <source>
        <dbReference type="Proteomes" id="UP000678317"/>
    </source>
</evidence>
<dbReference type="InterPro" id="IPR004100">
    <property type="entry name" value="ATPase_F1/V1/A1_a/bsu_N"/>
</dbReference>
<feature type="domain" description="AAA+ ATPase" evidence="13">
    <location>
        <begin position="156"/>
        <end position="337"/>
    </location>
</feature>
<dbReference type="InterPro" id="IPR005714">
    <property type="entry name" value="ATPase_T3SS_FliI/YscN"/>
</dbReference>